<reference evidence="3" key="1">
    <citation type="submission" date="2020-08" db="EMBL/GenBank/DDBJ databases">
        <title>Multicomponent nature underlies the extraordinary mechanical properties of spider dragline silk.</title>
        <authorList>
            <person name="Kono N."/>
            <person name="Nakamura H."/>
            <person name="Mori M."/>
            <person name="Yoshida Y."/>
            <person name="Ohtoshi R."/>
            <person name="Malay A.D."/>
            <person name="Moran D.A.P."/>
            <person name="Tomita M."/>
            <person name="Numata K."/>
            <person name="Arakawa K."/>
        </authorList>
    </citation>
    <scope>NUCLEOTIDE SEQUENCE</scope>
</reference>
<keyword evidence="4" id="KW-1185">Reference proteome</keyword>
<evidence type="ECO:0000313" key="3">
    <source>
        <dbReference type="EMBL" id="GFU07231.1"/>
    </source>
</evidence>
<feature type="region of interest" description="Disordered" evidence="1">
    <location>
        <begin position="187"/>
        <end position="206"/>
    </location>
</feature>
<keyword evidence="2" id="KW-0472">Membrane</keyword>
<organism evidence="3 4">
    <name type="scientific">Nephila pilipes</name>
    <name type="common">Giant wood spider</name>
    <name type="synonym">Nephila maculata</name>
    <dbReference type="NCBI Taxonomy" id="299642"/>
    <lineage>
        <taxon>Eukaryota</taxon>
        <taxon>Metazoa</taxon>
        <taxon>Ecdysozoa</taxon>
        <taxon>Arthropoda</taxon>
        <taxon>Chelicerata</taxon>
        <taxon>Arachnida</taxon>
        <taxon>Araneae</taxon>
        <taxon>Araneomorphae</taxon>
        <taxon>Entelegynae</taxon>
        <taxon>Araneoidea</taxon>
        <taxon>Nephilidae</taxon>
        <taxon>Nephila</taxon>
    </lineage>
</organism>
<feature type="region of interest" description="Disordered" evidence="1">
    <location>
        <begin position="1"/>
        <end position="63"/>
    </location>
</feature>
<proteinExistence type="predicted"/>
<feature type="compositionally biased region" description="Basic and acidic residues" evidence="1">
    <location>
        <begin position="17"/>
        <end position="32"/>
    </location>
</feature>
<feature type="region of interest" description="Disordered" evidence="1">
    <location>
        <begin position="439"/>
        <end position="465"/>
    </location>
</feature>
<evidence type="ECO:0000313" key="4">
    <source>
        <dbReference type="Proteomes" id="UP000887013"/>
    </source>
</evidence>
<protein>
    <submittedName>
        <fullName evidence="3">Uncharacterized protein</fullName>
    </submittedName>
</protein>
<feature type="compositionally biased region" description="Basic and acidic residues" evidence="1">
    <location>
        <begin position="110"/>
        <end position="119"/>
    </location>
</feature>
<accession>A0A8X6QCZ4</accession>
<feature type="transmembrane region" description="Helical" evidence="2">
    <location>
        <begin position="137"/>
        <end position="164"/>
    </location>
</feature>
<comment type="caution">
    <text evidence="3">The sequence shown here is derived from an EMBL/GenBank/DDBJ whole genome shotgun (WGS) entry which is preliminary data.</text>
</comment>
<sequence>MTEEEKAALVQLGRRHTMAESRRASDAEESRRKTSRAKSLDVFEDNIETDVGGKPLGKQSHFSGVPTVIITESELASSQLYKDRKAKINSDDECVDEPKSNPPSDDPESSEPRYAHDPNIRPVPVSMKPRPEKFSSCCCYFLAILIISLASLGVMAAIGGVIYMELFAVYKDSLDIPTTAAPINSEMKPLNSKGRNSRTADEENVNLSENEFHSQEKFSMNGIQKSKNPETDSGLPLRENKILREIPTVTDKSLENNGSKTYNIEISRENSNFDPQSKGMDKSSQINSFNKFSRNIPKLDDKEDKNVSDKLRKLDTISQISQKLRNLRNLNQGTKVFAAEKIAMNDKDNKEVYNDNRSITDKSHEINLSYPNTDKQSKIFRNLGDSVNETRIEDFKLKLNPLNISKTFFEQNSSGISFSNEHVPDNSSIDINKINTTKQDARESFEHQHSSEGSMTNNHSRNHSFDISHPEILTNKTIHLDEQNQNKVFPQNFSELDIQNDRSADQNFTENYQDTQAKNTSQFDEEDQNNSDSSESTQLMLMHPVVESKAVPVPVEFLRRLGFDIKDTKNHQPLTAKDMEIKFSIAEALKYLRSLDTENKLPTSRQKILDQNVIKQNTSKNSEPIKQESKEYLKNLRIKIYEG</sequence>
<dbReference type="AlphaFoldDB" id="A0A8X6QCZ4"/>
<evidence type="ECO:0000256" key="2">
    <source>
        <dbReference type="SAM" id="Phobius"/>
    </source>
</evidence>
<dbReference type="Proteomes" id="UP000887013">
    <property type="component" value="Unassembled WGS sequence"/>
</dbReference>
<evidence type="ECO:0000256" key="1">
    <source>
        <dbReference type="SAM" id="MobiDB-lite"/>
    </source>
</evidence>
<feature type="compositionally biased region" description="Basic and acidic residues" evidence="1">
    <location>
        <begin position="439"/>
        <end position="450"/>
    </location>
</feature>
<dbReference type="EMBL" id="BMAW01077615">
    <property type="protein sequence ID" value="GFU07231.1"/>
    <property type="molecule type" value="Genomic_DNA"/>
</dbReference>
<name>A0A8X6QCZ4_NEPPI</name>
<keyword evidence="2" id="KW-1133">Transmembrane helix</keyword>
<keyword evidence="2" id="KW-0812">Transmembrane</keyword>
<feature type="region of interest" description="Disordered" evidence="1">
    <location>
        <begin position="87"/>
        <end position="124"/>
    </location>
</feature>
<dbReference type="OrthoDB" id="6422526at2759"/>
<gene>
    <name evidence="3" type="primary">NCL1_19466</name>
    <name evidence="3" type="ORF">NPIL_185231</name>
</gene>